<dbReference type="Proteomes" id="UP000595140">
    <property type="component" value="Unassembled WGS sequence"/>
</dbReference>
<feature type="domain" description="F-box associated beta-propeller type 1" evidence="1">
    <location>
        <begin position="29"/>
        <end position="116"/>
    </location>
</feature>
<accession>A0A484MEU4</accession>
<keyword evidence="3" id="KW-1185">Reference proteome</keyword>
<proteinExistence type="predicted"/>
<name>A0A484MEU4_9ASTE</name>
<dbReference type="InterPro" id="IPR006527">
    <property type="entry name" value="F-box-assoc_dom_typ1"/>
</dbReference>
<dbReference type="PANTHER" id="PTHR31111:SF136">
    <property type="entry name" value="F-BOX ASSOCIATED DOMAIN-CONTAINING PROTEIN"/>
    <property type="match status" value="1"/>
</dbReference>
<sequence length="182" mass="20599">MKTQLAKIQTLGDCEWRSAGYAPLKIMMDGCFLNGSSHWPDHSYIWSFDFGKEVFSLISLPNDVNNGSYKKMDKNLSAFNSCLCLSCSPTGYTRGEIDIWIMQKYGVKESWVKQFVIVGGSWSVPVMQLDKGMILVRTGDNLYVYDPQTKLSDAVEFKHNRLLSCGDNAVLFVGFDVSFLRF</sequence>
<protein>
    <recommendedName>
        <fullName evidence="1">F-box associated beta-propeller type 1 domain-containing protein</fullName>
    </recommendedName>
</protein>
<dbReference type="OrthoDB" id="1305199at2759"/>
<dbReference type="EMBL" id="OOIL02003368">
    <property type="protein sequence ID" value="VFQ87310.1"/>
    <property type="molecule type" value="Genomic_DNA"/>
</dbReference>
<evidence type="ECO:0000313" key="2">
    <source>
        <dbReference type="EMBL" id="VFQ87310.1"/>
    </source>
</evidence>
<dbReference type="PANTHER" id="PTHR31111">
    <property type="entry name" value="BNAA05G37150D PROTEIN-RELATED"/>
    <property type="match status" value="1"/>
</dbReference>
<evidence type="ECO:0000259" key="1">
    <source>
        <dbReference type="Pfam" id="PF07734"/>
    </source>
</evidence>
<dbReference type="Pfam" id="PF07734">
    <property type="entry name" value="FBA_1"/>
    <property type="match status" value="1"/>
</dbReference>
<gene>
    <name evidence="2" type="ORF">CCAM_LOCUS29086</name>
</gene>
<evidence type="ECO:0000313" key="3">
    <source>
        <dbReference type="Proteomes" id="UP000595140"/>
    </source>
</evidence>
<reference evidence="2 3" key="1">
    <citation type="submission" date="2018-04" db="EMBL/GenBank/DDBJ databases">
        <authorList>
            <person name="Vogel A."/>
        </authorList>
    </citation>
    <scope>NUCLEOTIDE SEQUENCE [LARGE SCALE GENOMIC DNA]</scope>
</reference>
<dbReference type="InterPro" id="IPR017451">
    <property type="entry name" value="F-box-assoc_interact_dom"/>
</dbReference>
<organism evidence="2 3">
    <name type="scientific">Cuscuta campestris</name>
    <dbReference type="NCBI Taxonomy" id="132261"/>
    <lineage>
        <taxon>Eukaryota</taxon>
        <taxon>Viridiplantae</taxon>
        <taxon>Streptophyta</taxon>
        <taxon>Embryophyta</taxon>
        <taxon>Tracheophyta</taxon>
        <taxon>Spermatophyta</taxon>
        <taxon>Magnoliopsida</taxon>
        <taxon>eudicotyledons</taxon>
        <taxon>Gunneridae</taxon>
        <taxon>Pentapetalae</taxon>
        <taxon>asterids</taxon>
        <taxon>lamiids</taxon>
        <taxon>Solanales</taxon>
        <taxon>Convolvulaceae</taxon>
        <taxon>Cuscuteae</taxon>
        <taxon>Cuscuta</taxon>
        <taxon>Cuscuta subgen. Grammica</taxon>
        <taxon>Cuscuta sect. Cleistogrammica</taxon>
    </lineage>
</organism>
<dbReference type="NCBIfam" id="TIGR01640">
    <property type="entry name" value="F_box_assoc_1"/>
    <property type="match status" value="1"/>
</dbReference>
<dbReference type="AlphaFoldDB" id="A0A484MEU4"/>